<evidence type="ECO:0000256" key="6">
    <source>
        <dbReference type="ARBA" id="ARBA00022824"/>
    </source>
</evidence>
<evidence type="ECO:0000256" key="4">
    <source>
        <dbReference type="ARBA" id="ARBA00020820"/>
    </source>
</evidence>
<feature type="transmembrane region" description="Helical" evidence="10">
    <location>
        <begin position="86"/>
        <end position="110"/>
    </location>
</feature>
<dbReference type="EMBL" id="CAAALY010120168">
    <property type="protein sequence ID" value="VEL31235.1"/>
    <property type="molecule type" value="Genomic_DNA"/>
</dbReference>
<keyword evidence="8 10" id="KW-0472">Membrane</keyword>
<dbReference type="OrthoDB" id="369569at2759"/>
<keyword evidence="5 10" id="KW-0812">Transmembrane</keyword>
<comment type="caution">
    <text evidence="11">The sequence shown here is derived from an EMBL/GenBank/DDBJ whole genome shotgun (WGS) entry which is preliminary data.</text>
</comment>
<dbReference type="AlphaFoldDB" id="A0A3S5CRT7"/>
<gene>
    <name evidence="11" type="ORF">PXEA_LOCUS24675</name>
</gene>
<feature type="transmembrane region" description="Helical" evidence="10">
    <location>
        <begin position="122"/>
        <end position="140"/>
    </location>
</feature>
<evidence type="ECO:0000256" key="8">
    <source>
        <dbReference type="ARBA" id="ARBA00023136"/>
    </source>
</evidence>
<dbReference type="GO" id="GO:0005789">
    <property type="term" value="C:endoplasmic reticulum membrane"/>
    <property type="evidence" value="ECO:0007669"/>
    <property type="project" value="UniProtKB-SubCell"/>
</dbReference>
<accession>A0A3S5CRT7</accession>
<reference evidence="11" key="1">
    <citation type="submission" date="2018-11" db="EMBL/GenBank/DDBJ databases">
        <authorList>
            <consortium name="Pathogen Informatics"/>
        </authorList>
    </citation>
    <scope>NUCLEOTIDE SEQUENCE</scope>
</reference>
<dbReference type="Pfam" id="PF06417">
    <property type="entry name" value="EMC4"/>
    <property type="match status" value="1"/>
</dbReference>
<comment type="subcellular location">
    <subcellularLocation>
        <location evidence="1">Endoplasmic reticulum membrane</location>
        <topology evidence="1">Multi-pass membrane protein</topology>
    </subcellularLocation>
</comment>
<keyword evidence="12" id="KW-1185">Reference proteome</keyword>
<evidence type="ECO:0000313" key="11">
    <source>
        <dbReference type="EMBL" id="VEL31235.1"/>
    </source>
</evidence>
<evidence type="ECO:0000256" key="9">
    <source>
        <dbReference type="ARBA" id="ARBA00031143"/>
    </source>
</evidence>
<name>A0A3S5CRT7_9PLAT</name>
<evidence type="ECO:0000256" key="1">
    <source>
        <dbReference type="ARBA" id="ARBA00004477"/>
    </source>
</evidence>
<keyword evidence="7 10" id="KW-1133">Transmembrane helix</keyword>
<keyword evidence="6" id="KW-0256">Endoplasmic reticulum</keyword>
<proteinExistence type="inferred from homology"/>
<evidence type="ECO:0000256" key="10">
    <source>
        <dbReference type="SAM" id="Phobius"/>
    </source>
</evidence>
<organism evidence="11 12">
    <name type="scientific">Protopolystoma xenopodis</name>
    <dbReference type="NCBI Taxonomy" id="117903"/>
    <lineage>
        <taxon>Eukaryota</taxon>
        <taxon>Metazoa</taxon>
        <taxon>Spiralia</taxon>
        <taxon>Lophotrochozoa</taxon>
        <taxon>Platyhelminthes</taxon>
        <taxon>Monogenea</taxon>
        <taxon>Polyopisthocotylea</taxon>
        <taxon>Polystomatidea</taxon>
        <taxon>Polystomatidae</taxon>
        <taxon>Protopolystoma</taxon>
    </lineage>
</organism>
<dbReference type="Proteomes" id="UP000784294">
    <property type="component" value="Unassembled WGS sequence"/>
</dbReference>
<comment type="similarity">
    <text evidence="2">Belongs to the EMC4 family.</text>
</comment>
<dbReference type="PANTHER" id="PTHR19315">
    <property type="entry name" value="ER MEMBRANE PROTEIN COMPLEX SUBUNIT 4"/>
    <property type="match status" value="1"/>
</dbReference>
<evidence type="ECO:0000256" key="7">
    <source>
        <dbReference type="ARBA" id="ARBA00022989"/>
    </source>
</evidence>
<sequence>MNEILESTSTTLAAPELARVCSRRWTFDLNYRNKSSCNSPDLPHPPGYFERSFPNTTVRNNDPNLTVKRSWDIALGPFRQVPMNFFILWMAGNSISIFPIMMVMMLFFRPIQALLSIHASKLMLYIYISYQCVYCIRTLFN</sequence>
<evidence type="ECO:0000256" key="3">
    <source>
        <dbReference type="ARBA" id="ARBA00011276"/>
    </source>
</evidence>
<dbReference type="InterPro" id="IPR009445">
    <property type="entry name" value="TMEM85/Emc4"/>
</dbReference>
<evidence type="ECO:0000256" key="2">
    <source>
        <dbReference type="ARBA" id="ARBA00007715"/>
    </source>
</evidence>
<protein>
    <recommendedName>
        <fullName evidence="4">ER membrane protein complex subunit 4</fullName>
    </recommendedName>
    <alternativeName>
        <fullName evidence="9">Transmembrane protein 85</fullName>
    </alternativeName>
</protein>
<evidence type="ECO:0000256" key="5">
    <source>
        <dbReference type="ARBA" id="ARBA00022692"/>
    </source>
</evidence>
<comment type="subunit">
    <text evidence="3">Component of the ER membrane protein complex (EMC).</text>
</comment>
<evidence type="ECO:0000313" key="12">
    <source>
        <dbReference type="Proteomes" id="UP000784294"/>
    </source>
</evidence>